<evidence type="ECO:0000313" key="2">
    <source>
        <dbReference type="EMBL" id="CAB4859730.1"/>
    </source>
</evidence>
<accession>A0A6J6J3T4</accession>
<dbReference type="InterPro" id="IPR019933">
    <property type="entry name" value="DivIVA_domain"/>
</dbReference>
<reference evidence="1" key="1">
    <citation type="submission" date="2020-05" db="EMBL/GenBank/DDBJ databases">
        <authorList>
            <person name="Chiriac C."/>
            <person name="Salcher M."/>
            <person name="Ghai R."/>
            <person name="Kavagutti S V."/>
        </authorList>
    </citation>
    <scope>NUCLEOTIDE SEQUENCE</scope>
</reference>
<organism evidence="1">
    <name type="scientific">freshwater metagenome</name>
    <dbReference type="NCBI Taxonomy" id="449393"/>
    <lineage>
        <taxon>unclassified sequences</taxon>
        <taxon>metagenomes</taxon>
        <taxon>ecological metagenomes</taxon>
    </lineage>
</organism>
<sequence length="183" mass="20744">MADSAKFAVVSGRGYSPKQVDALFDLAKQQYENPNLVLVRASDLRGLRLDLVRGGYATSQVDAALDNLEDHFIAAEVAAFRERFGDQELAKRYSELRDALIPRLNREKTKRFAKVSLLARGYDKKKVDDLCDQLLAHFDGGSKLRVPDLRRIQFHSKRLGYSMPQVDSFLDRAIEAIQLEITE</sequence>
<name>A0A6J6J3T4_9ZZZZ</name>
<dbReference type="AlphaFoldDB" id="A0A6J6J3T4"/>
<evidence type="ECO:0000313" key="1">
    <source>
        <dbReference type="EMBL" id="CAB4631183.1"/>
    </source>
</evidence>
<dbReference type="NCBIfam" id="TIGR03544">
    <property type="entry name" value="DivI1A_domain"/>
    <property type="match status" value="1"/>
</dbReference>
<protein>
    <submittedName>
        <fullName evidence="1">Unannotated protein</fullName>
    </submittedName>
</protein>
<gene>
    <name evidence="1" type="ORF">UFOPK2132_00240</name>
    <name evidence="2" type="ORF">UFOPK3389_00175</name>
</gene>
<dbReference type="EMBL" id="CAFBLL010000016">
    <property type="protein sequence ID" value="CAB4859730.1"/>
    <property type="molecule type" value="Genomic_DNA"/>
</dbReference>
<proteinExistence type="predicted"/>
<dbReference type="EMBL" id="CAEZVU010000024">
    <property type="protein sequence ID" value="CAB4631183.1"/>
    <property type="molecule type" value="Genomic_DNA"/>
</dbReference>